<accession>A0ABR1T699</accession>
<feature type="compositionally biased region" description="Low complexity" evidence="1">
    <location>
        <begin position="86"/>
        <end position="100"/>
    </location>
</feature>
<feature type="region of interest" description="Disordered" evidence="1">
    <location>
        <begin position="76"/>
        <end position="100"/>
    </location>
</feature>
<organism evidence="3 4">
    <name type="scientific">Apiospora phragmitis</name>
    <dbReference type="NCBI Taxonomy" id="2905665"/>
    <lineage>
        <taxon>Eukaryota</taxon>
        <taxon>Fungi</taxon>
        <taxon>Dikarya</taxon>
        <taxon>Ascomycota</taxon>
        <taxon>Pezizomycotina</taxon>
        <taxon>Sordariomycetes</taxon>
        <taxon>Xylariomycetidae</taxon>
        <taxon>Amphisphaeriales</taxon>
        <taxon>Apiosporaceae</taxon>
        <taxon>Apiospora</taxon>
    </lineage>
</organism>
<dbReference type="GeneID" id="92098974"/>
<feature type="chain" id="PRO_5046499419" evidence="2">
    <location>
        <begin position="24"/>
        <end position="100"/>
    </location>
</feature>
<feature type="signal peptide" evidence="2">
    <location>
        <begin position="1"/>
        <end position="23"/>
    </location>
</feature>
<evidence type="ECO:0000313" key="3">
    <source>
        <dbReference type="EMBL" id="KAK8041495.1"/>
    </source>
</evidence>
<evidence type="ECO:0000313" key="4">
    <source>
        <dbReference type="Proteomes" id="UP001480595"/>
    </source>
</evidence>
<reference evidence="3 4" key="1">
    <citation type="submission" date="2023-01" db="EMBL/GenBank/DDBJ databases">
        <title>Analysis of 21 Apiospora genomes using comparative genomics revels a genus with tremendous synthesis potential of carbohydrate active enzymes and secondary metabolites.</title>
        <authorList>
            <person name="Sorensen T."/>
        </authorList>
    </citation>
    <scope>NUCLEOTIDE SEQUENCE [LARGE SCALE GENOMIC DNA]</scope>
    <source>
        <strain evidence="3 4">CBS 135458</strain>
    </source>
</reference>
<gene>
    <name evidence="3" type="ORF">PG994_014502</name>
</gene>
<evidence type="ECO:0000256" key="2">
    <source>
        <dbReference type="SAM" id="SignalP"/>
    </source>
</evidence>
<keyword evidence="4" id="KW-1185">Reference proteome</keyword>
<evidence type="ECO:0000256" key="1">
    <source>
        <dbReference type="SAM" id="MobiDB-lite"/>
    </source>
</evidence>
<name>A0ABR1T699_9PEZI</name>
<comment type="caution">
    <text evidence="3">The sequence shown here is derived from an EMBL/GenBank/DDBJ whole genome shotgun (WGS) entry which is preliminary data.</text>
</comment>
<keyword evidence="2" id="KW-0732">Signal</keyword>
<dbReference type="RefSeq" id="XP_066709040.1">
    <property type="nucleotide sequence ID" value="XM_066865911.1"/>
</dbReference>
<dbReference type="Proteomes" id="UP001480595">
    <property type="component" value="Unassembled WGS sequence"/>
</dbReference>
<protein>
    <submittedName>
        <fullName evidence="3">Uncharacterized protein</fullName>
    </submittedName>
</protein>
<dbReference type="EMBL" id="JAQQWL010000015">
    <property type="protein sequence ID" value="KAK8041495.1"/>
    <property type="molecule type" value="Genomic_DNA"/>
</dbReference>
<proteinExistence type="predicted"/>
<sequence length="100" mass="11188">MYHHETGLLMLTSSWLLAGVARAQEFKDISIYSTPGCGDDPNDFETQSSILIFSPKPKRDPKAAWTDCMKSTTHLSEWPKVDQARTRSTSTRRPSTPTAT</sequence>